<name>A0A5D2PLI8_GOSTO</name>
<dbReference type="GO" id="GO:0009851">
    <property type="term" value="P:auxin biosynthetic process"/>
    <property type="evidence" value="ECO:0007669"/>
    <property type="project" value="UniProtKB-KW"/>
</dbReference>
<dbReference type="SUPFAM" id="SSF51905">
    <property type="entry name" value="FAD/NAD(P)-binding domain"/>
    <property type="match status" value="2"/>
</dbReference>
<sequence length="424" mass="47339">MENLFRLVDQDQGFFQRKWTLVNGPLIVGAGPSGLATAACLREQGVPFVVLERAECIASLWQKRAYDRLKLHLPKQFCQLPKVPFPEDFPEYPTKKQFIEYLESYAKRFDINPKFNECVQSARYDETSGFWRVKTVRGSNKAEFEYICRWLVVATGENAESVVPDIDGLADFGGEVIHASEYKSGEKFKGQNVLVVGCGNSGMEVSLDLANHNASPSMVVRSSVHVLPREVLGKSTFELAVLMMKWLPLWLVDMILLILAWLVLGNIEKYGLKRPLMGPLELKNSKGKTPVLDIGALEKIKSGDIQVVPGIKRLSRGRLELVNGEKLDVNSVVLATGYRSNVPSWLQEGEFFSKNGFPKAPFPNGWKGKGGLYAVGFTRRGLSGASSDAINIAQDIGKAWKQENKQPKKRTIACHRRCISLSQF</sequence>
<comment type="catalytic activity">
    <reaction evidence="10">
        <text>indole-3-pyruvate + NADPH + O2 + H(+) = (indol-3-yl)acetate + CO2 + NADP(+) + H2O</text>
        <dbReference type="Rhea" id="RHEA:34331"/>
        <dbReference type="ChEBI" id="CHEBI:15377"/>
        <dbReference type="ChEBI" id="CHEBI:15378"/>
        <dbReference type="ChEBI" id="CHEBI:15379"/>
        <dbReference type="ChEBI" id="CHEBI:16526"/>
        <dbReference type="ChEBI" id="CHEBI:17640"/>
        <dbReference type="ChEBI" id="CHEBI:30854"/>
        <dbReference type="ChEBI" id="CHEBI:57783"/>
        <dbReference type="ChEBI" id="CHEBI:58349"/>
        <dbReference type="EC" id="1.14.13.168"/>
    </reaction>
</comment>
<keyword evidence="9" id="KW-0073">Auxin biosynthesis</keyword>
<dbReference type="EC" id="1.-.-.-" evidence="11"/>
<keyword evidence="14" id="KW-1185">Reference proteome</keyword>
<comment type="similarity">
    <text evidence="3 11">Belongs to the FMO family.</text>
</comment>
<evidence type="ECO:0000256" key="9">
    <source>
        <dbReference type="ARBA" id="ARBA00023070"/>
    </source>
</evidence>
<dbReference type="PANTHER" id="PTHR43539:SF11">
    <property type="entry name" value="INDOLE-3-PYRUVATE MONOOXYGENASE YUCCA8-RELATED"/>
    <property type="match status" value="1"/>
</dbReference>
<evidence type="ECO:0000256" key="10">
    <source>
        <dbReference type="ARBA" id="ARBA00047707"/>
    </source>
</evidence>
<evidence type="ECO:0000256" key="6">
    <source>
        <dbReference type="ARBA" id="ARBA00022857"/>
    </source>
</evidence>
<dbReference type="Proteomes" id="UP000322667">
    <property type="component" value="Chromosome A08"/>
</dbReference>
<comment type="pathway">
    <text evidence="2">Plant hormone metabolism; auxin biosynthesis.</text>
</comment>
<keyword evidence="4 11" id="KW-0285">Flavoprotein</keyword>
<dbReference type="GO" id="GO:0004499">
    <property type="term" value="F:N,N-dimethylaniline monooxygenase activity"/>
    <property type="evidence" value="ECO:0007669"/>
    <property type="project" value="InterPro"/>
</dbReference>
<dbReference type="FunFam" id="3.50.50.60:FF:000100">
    <property type="entry name" value="Flavin-containing monooxygenase"/>
    <property type="match status" value="1"/>
</dbReference>
<dbReference type="PANTHER" id="PTHR43539">
    <property type="entry name" value="FLAVIN-BINDING MONOOXYGENASE-LIKE PROTEIN (AFU_ORTHOLOGUE AFUA_4G09220)"/>
    <property type="match status" value="1"/>
</dbReference>
<dbReference type="InterPro" id="IPR020946">
    <property type="entry name" value="Flavin_mOase-like"/>
</dbReference>
<keyword evidence="5 11" id="KW-0274">FAD</keyword>
<evidence type="ECO:0000313" key="13">
    <source>
        <dbReference type="EMBL" id="TYI15984.1"/>
    </source>
</evidence>
<dbReference type="AlphaFoldDB" id="A0A5D2PLI8"/>
<keyword evidence="12" id="KW-0812">Transmembrane</keyword>
<evidence type="ECO:0000256" key="1">
    <source>
        <dbReference type="ARBA" id="ARBA00001974"/>
    </source>
</evidence>
<dbReference type="InterPro" id="IPR050982">
    <property type="entry name" value="Auxin_biosynth/cation_transpt"/>
</dbReference>
<organism evidence="13 14">
    <name type="scientific">Gossypium tomentosum</name>
    <name type="common">Hawaiian cotton</name>
    <name type="synonym">Gossypium sandvicense</name>
    <dbReference type="NCBI Taxonomy" id="34277"/>
    <lineage>
        <taxon>Eukaryota</taxon>
        <taxon>Viridiplantae</taxon>
        <taxon>Streptophyta</taxon>
        <taxon>Embryophyta</taxon>
        <taxon>Tracheophyta</taxon>
        <taxon>Spermatophyta</taxon>
        <taxon>Magnoliopsida</taxon>
        <taxon>eudicotyledons</taxon>
        <taxon>Gunneridae</taxon>
        <taxon>Pentapetalae</taxon>
        <taxon>rosids</taxon>
        <taxon>malvids</taxon>
        <taxon>Malvales</taxon>
        <taxon>Malvaceae</taxon>
        <taxon>Malvoideae</taxon>
        <taxon>Gossypium</taxon>
    </lineage>
</organism>
<dbReference type="GO" id="GO:0103075">
    <property type="term" value="F:indole-3-pyruvate monooxygenase activity"/>
    <property type="evidence" value="ECO:0007669"/>
    <property type="project" value="UniProtKB-EC"/>
</dbReference>
<keyword evidence="6" id="KW-0521">NADP</keyword>
<dbReference type="PRINTS" id="PR00469">
    <property type="entry name" value="PNDRDTASEII"/>
</dbReference>
<dbReference type="PRINTS" id="PR00368">
    <property type="entry name" value="FADPNR"/>
</dbReference>
<evidence type="ECO:0000256" key="7">
    <source>
        <dbReference type="ARBA" id="ARBA00023002"/>
    </source>
</evidence>
<evidence type="ECO:0000256" key="4">
    <source>
        <dbReference type="ARBA" id="ARBA00022630"/>
    </source>
</evidence>
<evidence type="ECO:0000313" key="14">
    <source>
        <dbReference type="Proteomes" id="UP000322667"/>
    </source>
</evidence>
<accession>A0A5D2PLI8</accession>
<comment type="cofactor">
    <cofactor evidence="1 11">
        <name>FAD</name>
        <dbReference type="ChEBI" id="CHEBI:57692"/>
    </cofactor>
</comment>
<dbReference type="Gene3D" id="3.50.50.60">
    <property type="entry name" value="FAD/NAD(P)-binding domain"/>
    <property type="match status" value="1"/>
</dbReference>
<protein>
    <recommendedName>
        <fullName evidence="11">Flavin-containing monooxygenase</fullName>
        <ecNumber evidence="11">1.-.-.-</ecNumber>
    </recommendedName>
</protein>
<proteinExistence type="inferred from homology"/>
<evidence type="ECO:0000256" key="12">
    <source>
        <dbReference type="SAM" id="Phobius"/>
    </source>
</evidence>
<dbReference type="GO" id="GO:0050660">
    <property type="term" value="F:flavin adenine dinucleotide binding"/>
    <property type="evidence" value="ECO:0007669"/>
    <property type="project" value="InterPro"/>
</dbReference>
<dbReference type="InterPro" id="IPR036188">
    <property type="entry name" value="FAD/NAD-bd_sf"/>
</dbReference>
<dbReference type="EMBL" id="CM017617">
    <property type="protein sequence ID" value="TYI15984.1"/>
    <property type="molecule type" value="Genomic_DNA"/>
</dbReference>
<gene>
    <name evidence="13" type="ORF">ES332_A08G224500v1</name>
</gene>
<evidence type="ECO:0000256" key="3">
    <source>
        <dbReference type="ARBA" id="ARBA00009183"/>
    </source>
</evidence>
<evidence type="ECO:0000256" key="8">
    <source>
        <dbReference type="ARBA" id="ARBA00023033"/>
    </source>
</evidence>
<feature type="transmembrane region" description="Helical" evidence="12">
    <location>
        <begin position="246"/>
        <end position="267"/>
    </location>
</feature>
<dbReference type="Pfam" id="PF00743">
    <property type="entry name" value="FMO-like"/>
    <property type="match status" value="1"/>
</dbReference>
<dbReference type="GO" id="GO:0050661">
    <property type="term" value="F:NADP binding"/>
    <property type="evidence" value="ECO:0007669"/>
    <property type="project" value="InterPro"/>
</dbReference>
<evidence type="ECO:0000256" key="2">
    <source>
        <dbReference type="ARBA" id="ARBA00004814"/>
    </source>
</evidence>
<keyword evidence="12" id="KW-0472">Membrane</keyword>
<keyword evidence="8 11" id="KW-0503">Monooxygenase</keyword>
<keyword evidence="7 11" id="KW-0560">Oxidoreductase</keyword>
<keyword evidence="12" id="KW-1133">Transmembrane helix</keyword>
<reference evidence="13 14" key="1">
    <citation type="submission" date="2019-07" db="EMBL/GenBank/DDBJ databases">
        <title>WGS assembly of Gossypium tomentosum.</title>
        <authorList>
            <person name="Chen Z.J."/>
            <person name="Sreedasyam A."/>
            <person name="Ando A."/>
            <person name="Song Q."/>
            <person name="De L."/>
            <person name="Hulse-Kemp A."/>
            <person name="Ding M."/>
            <person name="Ye W."/>
            <person name="Kirkbride R."/>
            <person name="Jenkins J."/>
            <person name="Plott C."/>
            <person name="Lovell J."/>
            <person name="Lin Y.-M."/>
            <person name="Vaughn R."/>
            <person name="Liu B."/>
            <person name="Li W."/>
            <person name="Simpson S."/>
            <person name="Scheffler B."/>
            <person name="Saski C."/>
            <person name="Grover C."/>
            <person name="Hu G."/>
            <person name="Conover J."/>
            <person name="Carlson J."/>
            <person name="Shu S."/>
            <person name="Boston L."/>
            <person name="Williams M."/>
            <person name="Peterson D."/>
            <person name="Mcgee K."/>
            <person name="Jones D."/>
            <person name="Wendel J."/>
            <person name="Stelly D."/>
            <person name="Grimwood J."/>
            <person name="Schmutz J."/>
        </authorList>
    </citation>
    <scope>NUCLEOTIDE SEQUENCE [LARGE SCALE GENOMIC DNA]</scope>
    <source>
        <strain evidence="13">7179.01</strain>
    </source>
</reference>
<evidence type="ECO:0000256" key="11">
    <source>
        <dbReference type="RuleBase" id="RU361177"/>
    </source>
</evidence>
<evidence type="ECO:0000256" key="5">
    <source>
        <dbReference type="ARBA" id="ARBA00022827"/>
    </source>
</evidence>